<evidence type="ECO:0000256" key="6">
    <source>
        <dbReference type="ARBA" id="ARBA00022490"/>
    </source>
</evidence>
<proteinExistence type="inferred from homology"/>
<reference evidence="10 11" key="2">
    <citation type="submission" date="2020-05" db="EMBL/GenBank/DDBJ databases">
        <title>Identification and distribution of gene clusters putatively required for synthesis of sphingolipid metabolism inhibitors in phylogenetically diverse species of the filamentous fungus Fusarium.</title>
        <authorList>
            <person name="Kim H.-S."/>
            <person name="Busman M."/>
            <person name="Brown D.W."/>
            <person name="Divon H."/>
            <person name="Uhlig S."/>
            <person name="Proctor R.H."/>
        </authorList>
    </citation>
    <scope>NUCLEOTIDE SEQUENCE [LARGE SCALE GENOMIC DNA]</scope>
    <source>
        <strain evidence="10 11">NRRL 25331</strain>
    </source>
</reference>
<dbReference type="InterPro" id="IPR039024">
    <property type="entry name" value="RTC4"/>
</dbReference>
<sequence>MAGRVTGLSRQQRPPPLLSQIRGCEKRKLEQQSDDVNALPMSSEDEAEDDIPSPADLRLRPNGSQAQAPIEQSDDSEPETSARGDIKRTAFRNPSSSKSRRNATRKVNHKEEKTSKAESHAETSSSSVKRRKLDGKSGNGSASHLSDSWGFTNPGSSKAKYGSSQPRGSQASRGSRSSQVKKGSSNWPPSHFLINPSAGKAKVTKGELIHEKTEEDDFLHSSQTEEKPAFKPVSQESFSSPTKSGISLRPAPQDDLGTPKKKGNIETKPTSRGLSNTPTKCQVAHTTTKLSQDGPSRSRSSSQNRIGVWKPVLVPKKPGGRPKTPEYKPPTFVAPGEIDGMQTSNSDIGSISSPVLSDLDELSDTETINEEPLADRNSLEDRMTKCPWCGDLVSEQTLKDYSKGKRLNVQMQTRFCAKHKKETAMDTWRERGYPHVDWSRLEGRLDDHRAYLTKIVNGKQSFFRDILAEKIETGQARSLKKEGNLNPGYYGPRGCKLMCDYLVEEFGESLKENATKDRVIAGRGSAAFIQSVLVAELAVQLIMEDMDVSASEAREIMEESKALGELIHEET</sequence>
<feature type="region of interest" description="Disordered" evidence="8">
    <location>
        <begin position="1"/>
        <end position="338"/>
    </location>
</feature>
<feature type="compositionally biased region" description="Polar residues" evidence="8">
    <location>
        <begin position="139"/>
        <end position="156"/>
    </location>
</feature>
<evidence type="ECO:0000313" key="10">
    <source>
        <dbReference type="EMBL" id="KAF5673972.1"/>
    </source>
</evidence>
<reference evidence="11" key="1">
    <citation type="journal article" date="2020" name="BMC Genomics">
        <title>Correction to: Identification and distribution of gene clusters required for synthesis of sphingolipid metabolism inhibitors in diverse species of the filamentous fungus Fusarium.</title>
        <authorList>
            <person name="Kim H.S."/>
            <person name="Lohmar J.M."/>
            <person name="Busman M."/>
            <person name="Brown D.W."/>
            <person name="Naumann T.A."/>
            <person name="Divon H.H."/>
            <person name="Lysoe E."/>
            <person name="Uhlig S."/>
            <person name="Proctor R.H."/>
        </authorList>
    </citation>
    <scope>NUCLEOTIDE SEQUENCE [LARGE SCALE GENOMIC DNA]</scope>
    <source>
        <strain evidence="11">NRRL 25331</strain>
    </source>
</reference>
<dbReference type="PANTHER" id="PTHR41391">
    <property type="entry name" value="RESTRICTION OF TELOMERE CAPPING PROTEIN 4"/>
    <property type="match status" value="1"/>
</dbReference>
<feature type="compositionally biased region" description="Basic and acidic residues" evidence="8">
    <location>
        <begin position="204"/>
        <end position="213"/>
    </location>
</feature>
<feature type="compositionally biased region" description="Low complexity" evidence="8">
    <location>
        <begin position="162"/>
        <end position="178"/>
    </location>
</feature>
<accession>A0A8H5TT41</accession>
<dbReference type="InterPro" id="IPR028094">
    <property type="entry name" value="RTC4_C"/>
</dbReference>
<evidence type="ECO:0000256" key="3">
    <source>
        <dbReference type="ARBA" id="ARBA00004496"/>
    </source>
</evidence>
<keyword evidence="11" id="KW-1185">Reference proteome</keyword>
<organism evidence="10 11">
    <name type="scientific">Fusarium circinatum</name>
    <name type="common">Pitch canker fungus</name>
    <name type="synonym">Gibberella circinata</name>
    <dbReference type="NCBI Taxonomy" id="48490"/>
    <lineage>
        <taxon>Eukaryota</taxon>
        <taxon>Fungi</taxon>
        <taxon>Dikarya</taxon>
        <taxon>Ascomycota</taxon>
        <taxon>Pezizomycotina</taxon>
        <taxon>Sordariomycetes</taxon>
        <taxon>Hypocreomycetidae</taxon>
        <taxon>Hypocreales</taxon>
        <taxon>Nectriaceae</taxon>
        <taxon>Fusarium</taxon>
        <taxon>Fusarium fujikuroi species complex</taxon>
    </lineage>
</organism>
<evidence type="ECO:0000256" key="7">
    <source>
        <dbReference type="ARBA" id="ARBA00023242"/>
    </source>
</evidence>
<evidence type="ECO:0000313" key="11">
    <source>
        <dbReference type="Proteomes" id="UP000572754"/>
    </source>
</evidence>
<evidence type="ECO:0000259" key="9">
    <source>
        <dbReference type="SMART" id="SM01312"/>
    </source>
</evidence>
<dbReference type="SMART" id="SM01312">
    <property type="entry name" value="RTC4"/>
    <property type="match status" value="1"/>
</dbReference>
<dbReference type="GO" id="GO:0005634">
    <property type="term" value="C:nucleus"/>
    <property type="evidence" value="ECO:0007669"/>
    <property type="project" value="UniProtKB-SubCell"/>
</dbReference>
<comment type="function">
    <text evidence="1">May be involved in a process influencing telomere capping.</text>
</comment>
<dbReference type="EMBL" id="JAAQPE010000257">
    <property type="protein sequence ID" value="KAF5673972.1"/>
    <property type="molecule type" value="Genomic_DNA"/>
</dbReference>
<comment type="subcellular location">
    <subcellularLocation>
        <location evidence="3">Cytoplasm</location>
    </subcellularLocation>
    <subcellularLocation>
        <location evidence="2">Nucleus</location>
    </subcellularLocation>
</comment>
<evidence type="ECO:0000256" key="4">
    <source>
        <dbReference type="ARBA" id="ARBA00009461"/>
    </source>
</evidence>
<dbReference type="Proteomes" id="UP000572754">
    <property type="component" value="Unassembled WGS sequence"/>
</dbReference>
<feature type="compositionally biased region" description="Basic residues" evidence="8">
    <location>
        <begin position="98"/>
        <end position="108"/>
    </location>
</feature>
<feature type="compositionally biased region" description="Polar residues" evidence="8">
    <location>
        <begin position="234"/>
        <end position="245"/>
    </location>
</feature>
<evidence type="ECO:0000256" key="2">
    <source>
        <dbReference type="ARBA" id="ARBA00004123"/>
    </source>
</evidence>
<comment type="caution">
    <text evidence="10">The sequence shown here is derived from an EMBL/GenBank/DDBJ whole genome shotgun (WGS) entry which is preliminary data.</text>
</comment>
<dbReference type="AlphaFoldDB" id="A0A8H5TT41"/>
<dbReference type="Pfam" id="PF14474">
    <property type="entry name" value="RTC4"/>
    <property type="match status" value="1"/>
</dbReference>
<feature type="domain" description="Restriction of telomere capping protein 4 C-terminal" evidence="9">
    <location>
        <begin position="455"/>
        <end position="570"/>
    </location>
</feature>
<keyword evidence="6" id="KW-0963">Cytoplasm</keyword>
<dbReference type="GO" id="GO:0005737">
    <property type="term" value="C:cytoplasm"/>
    <property type="evidence" value="ECO:0007669"/>
    <property type="project" value="UniProtKB-SubCell"/>
</dbReference>
<feature type="compositionally biased region" description="Basic and acidic residues" evidence="8">
    <location>
        <begin position="109"/>
        <end position="121"/>
    </location>
</feature>
<name>A0A8H5TT41_FUSCI</name>
<evidence type="ECO:0000256" key="1">
    <source>
        <dbReference type="ARBA" id="ARBA00002738"/>
    </source>
</evidence>
<evidence type="ECO:0000256" key="8">
    <source>
        <dbReference type="SAM" id="MobiDB-lite"/>
    </source>
</evidence>
<gene>
    <name evidence="10" type="ORF">FCIRC_7903</name>
</gene>
<comment type="similarity">
    <text evidence="4">Belongs to the RTC4 family.</text>
</comment>
<evidence type="ECO:0000256" key="5">
    <source>
        <dbReference type="ARBA" id="ARBA00015162"/>
    </source>
</evidence>
<protein>
    <recommendedName>
        <fullName evidence="5">Restriction of telomere capping protein 4</fullName>
    </recommendedName>
</protein>
<feature type="compositionally biased region" description="Polar residues" evidence="8">
    <location>
        <begin position="267"/>
        <end position="295"/>
    </location>
</feature>
<dbReference type="PANTHER" id="PTHR41391:SF1">
    <property type="entry name" value="RESTRICTION OF TELOMERE CAPPING PROTEIN 4"/>
    <property type="match status" value="1"/>
</dbReference>
<keyword evidence="7" id="KW-0539">Nucleus</keyword>